<dbReference type="SUPFAM" id="SSF53254">
    <property type="entry name" value="Phosphoglycerate mutase-like"/>
    <property type="match status" value="1"/>
</dbReference>
<reference evidence="13 14" key="1">
    <citation type="submission" date="2023-09" db="EMBL/GenBank/DDBJ databases">
        <title>Nesidiocoris tenuis whole genome shotgun sequence.</title>
        <authorList>
            <person name="Shibata T."/>
            <person name="Shimoda M."/>
            <person name="Kobayashi T."/>
            <person name="Uehara T."/>
        </authorList>
    </citation>
    <scope>NUCLEOTIDE SEQUENCE [LARGE SCALE GENOMIC DNA]</scope>
    <source>
        <strain evidence="13 14">Japan</strain>
    </source>
</reference>
<dbReference type="InterPro" id="IPR029033">
    <property type="entry name" value="His_PPase_superfam"/>
</dbReference>
<keyword evidence="4" id="KW-0472">Membrane</keyword>
<comment type="subcellular location">
    <subcellularLocation>
        <location evidence="1">Mitochondrion outer membrane</location>
    </subcellularLocation>
</comment>
<dbReference type="InterPro" id="IPR051021">
    <property type="entry name" value="Mito_Ser/Thr_phosphatase"/>
</dbReference>
<evidence type="ECO:0000256" key="8">
    <source>
        <dbReference type="ARBA" id="ARBA00039765"/>
    </source>
</evidence>
<evidence type="ECO:0000256" key="4">
    <source>
        <dbReference type="ARBA" id="ARBA00022787"/>
    </source>
</evidence>
<dbReference type="Proteomes" id="UP001307889">
    <property type="component" value="Chromosome 5"/>
</dbReference>
<comment type="similarity">
    <text evidence="2">Belongs to the phosphoglycerate mutase family. BPG-dependent PGAM subfamily.</text>
</comment>
<dbReference type="Gene3D" id="3.40.50.1240">
    <property type="entry name" value="Phosphoglycerate mutase-like"/>
    <property type="match status" value="1"/>
</dbReference>
<dbReference type="PANTHER" id="PTHR20935:SF0">
    <property type="entry name" value="SERINE_THREONINE-PROTEIN PHOSPHATASE PGAM5, MITOCHONDRIAL"/>
    <property type="match status" value="1"/>
</dbReference>
<protein>
    <recommendedName>
        <fullName evidence="8">Serine/threonine-protein phosphatase PGAM5, mitochondrial</fullName>
        <ecNumber evidence="3">3.1.3.16</ecNumber>
    </recommendedName>
    <alternativeName>
        <fullName evidence="10">Phosphoglycerate mutase family member 5 homolog</fullName>
    </alternativeName>
    <alternativeName>
        <fullName evidence="9">Serine/threonine-protein phosphatase Pgam5, mitochondrial</fullName>
    </alternativeName>
</protein>
<dbReference type="PANTHER" id="PTHR20935">
    <property type="entry name" value="PHOSPHOGLYCERATE MUTASE-RELATED"/>
    <property type="match status" value="1"/>
</dbReference>
<dbReference type="EMBL" id="AP028913">
    <property type="protein sequence ID" value="BES94813.1"/>
    <property type="molecule type" value="Genomic_DNA"/>
</dbReference>
<keyword evidence="5" id="KW-0378">Hydrolase</keyword>
<evidence type="ECO:0000256" key="6">
    <source>
        <dbReference type="ARBA" id="ARBA00037234"/>
    </source>
</evidence>
<gene>
    <name evidence="13" type="ORF">NTJ_07622</name>
</gene>
<evidence type="ECO:0000256" key="10">
    <source>
        <dbReference type="ARBA" id="ARBA00042520"/>
    </source>
</evidence>
<keyword evidence="4" id="KW-1000">Mitochondrion outer membrane</keyword>
<evidence type="ECO:0000313" key="13">
    <source>
        <dbReference type="EMBL" id="BES94813.1"/>
    </source>
</evidence>
<evidence type="ECO:0000256" key="7">
    <source>
        <dbReference type="ARBA" id="ARBA00038605"/>
    </source>
</evidence>
<keyword evidence="4" id="KW-0496">Mitochondrion</keyword>
<accession>A0ABN7ARG7</accession>
<dbReference type="CDD" id="cd07067">
    <property type="entry name" value="HP_PGM_like"/>
    <property type="match status" value="1"/>
</dbReference>
<keyword evidence="14" id="KW-1185">Reference proteome</keyword>
<evidence type="ECO:0000256" key="11">
    <source>
        <dbReference type="ARBA" id="ARBA00047761"/>
    </source>
</evidence>
<evidence type="ECO:0000256" key="1">
    <source>
        <dbReference type="ARBA" id="ARBA00004294"/>
    </source>
</evidence>
<evidence type="ECO:0000256" key="12">
    <source>
        <dbReference type="ARBA" id="ARBA00048336"/>
    </source>
</evidence>
<evidence type="ECO:0000256" key="3">
    <source>
        <dbReference type="ARBA" id="ARBA00013081"/>
    </source>
</evidence>
<organism evidence="13 14">
    <name type="scientific">Nesidiocoris tenuis</name>
    <dbReference type="NCBI Taxonomy" id="355587"/>
    <lineage>
        <taxon>Eukaryota</taxon>
        <taxon>Metazoa</taxon>
        <taxon>Ecdysozoa</taxon>
        <taxon>Arthropoda</taxon>
        <taxon>Hexapoda</taxon>
        <taxon>Insecta</taxon>
        <taxon>Pterygota</taxon>
        <taxon>Neoptera</taxon>
        <taxon>Paraneoptera</taxon>
        <taxon>Hemiptera</taxon>
        <taxon>Heteroptera</taxon>
        <taxon>Panheteroptera</taxon>
        <taxon>Cimicomorpha</taxon>
        <taxon>Miridae</taxon>
        <taxon>Dicyphina</taxon>
        <taxon>Nesidiocoris</taxon>
    </lineage>
</organism>
<comment type="function">
    <text evidence="6">Displays phosphatase activity for serine/threonine residues, and dephosphorylates and activates Pk92B kinase. Has apparently no phosphoglycerate mutase activity.</text>
</comment>
<dbReference type="Pfam" id="PF00300">
    <property type="entry name" value="His_Phos_1"/>
    <property type="match status" value="1"/>
</dbReference>
<dbReference type="SMART" id="SM00855">
    <property type="entry name" value="PGAM"/>
    <property type="match status" value="1"/>
</dbReference>
<evidence type="ECO:0000256" key="9">
    <source>
        <dbReference type="ARBA" id="ARBA00040722"/>
    </source>
</evidence>
<dbReference type="EC" id="3.1.3.16" evidence="3"/>
<comment type="subunit">
    <text evidence="7">Interacts with Pk92B/ASK1.</text>
</comment>
<proteinExistence type="inferred from homology"/>
<comment type="catalytic activity">
    <reaction evidence="12">
        <text>O-phospho-L-threonyl-[protein] + H2O = L-threonyl-[protein] + phosphate</text>
        <dbReference type="Rhea" id="RHEA:47004"/>
        <dbReference type="Rhea" id="RHEA-COMP:11060"/>
        <dbReference type="Rhea" id="RHEA-COMP:11605"/>
        <dbReference type="ChEBI" id="CHEBI:15377"/>
        <dbReference type="ChEBI" id="CHEBI:30013"/>
        <dbReference type="ChEBI" id="CHEBI:43474"/>
        <dbReference type="ChEBI" id="CHEBI:61977"/>
        <dbReference type="EC" id="3.1.3.16"/>
    </reaction>
</comment>
<dbReference type="InterPro" id="IPR013078">
    <property type="entry name" value="His_Pase_superF_clade-1"/>
</dbReference>
<evidence type="ECO:0000256" key="2">
    <source>
        <dbReference type="ARBA" id="ARBA00006717"/>
    </source>
</evidence>
<evidence type="ECO:0000313" key="14">
    <source>
        <dbReference type="Proteomes" id="UP001307889"/>
    </source>
</evidence>
<comment type="catalytic activity">
    <reaction evidence="11">
        <text>O-phospho-L-seryl-[protein] + H2O = L-seryl-[protein] + phosphate</text>
        <dbReference type="Rhea" id="RHEA:20629"/>
        <dbReference type="Rhea" id="RHEA-COMP:9863"/>
        <dbReference type="Rhea" id="RHEA-COMP:11604"/>
        <dbReference type="ChEBI" id="CHEBI:15377"/>
        <dbReference type="ChEBI" id="CHEBI:29999"/>
        <dbReference type="ChEBI" id="CHEBI:43474"/>
        <dbReference type="ChEBI" id="CHEBI:83421"/>
        <dbReference type="EC" id="3.1.3.16"/>
    </reaction>
</comment>
<name>A0ABN7ARG7_9HEMI</name>
<sequence>MWTKYRSLVGIGLTVGTGLGIFHAHREAAYAAQAFPAQPQRPQAVDDCPFTTWDENWDRRAQMKRPKREADKAEIDERKCSKACRHIILIRHGQYNLDGASDSERTLTQLGREQAAAVGQRLRALDLPFTSMTNSTMSRARQTADIIAGVLGDSVPKRSEERMLEEGAPAVPEPRSSHWRKADHHTFRDGARIEAAFRGLFYRPDPSVSSDSYEIVVCHANVIRYFVCRALQFPPEAWLRFSLKHCSITWITVTGSGSVHVRSVGDAGFLPPGKLTTS</sequence>
<evidence type="ECO:0000256" key="5">
    <source>
        <dbReference type="ARBA" id="ARBA00022801"/>
    </source>
</evidence>